<reference evidence="7" key="1">
    <citation type="submission" date="2021-02" db="EMBL/GenBank/DDBJ databases">
        <authorList>
            <person name="Dougan E. K."/>
            <person name="Rhodes N."/>
            <person name="Thang M."/>
            <person name="Chan C."/>
        </authorList>
    </citation>
    <scope>NUCLEOTIDE SEQUENCE</scope>
</reference>
<evidence type="ECO:0000313" key="8">
    <source>
        <dbReference type="Proteomes" id="UP000654075"/>
    </source>
</evidence>
<dbReference type="GO" id="GO:0016020">
    <property type="term" value="C:membrane"/>
    <property type="evidence" value="ECO:0007669"/>
    <property type="project" value="UniProtKB-SubCell"/>
</dbReference>
<evidence type="ECO:0000256" key="5">
    <source>
        <dbReference type="SAM" id="Phobius"/>
    </source>
</evidence>
<dbReference type="Pfam" id="PF00520">
    <property type="entry name" value="Ion_trans"/>
    <property type="match status" value="1"/>
</dbReference>
<comment type="caution">
    <text evidence="7">The sequence shown here is derived from an EMBL/GenBank/DDBJ whole genome shotgun (WGS) entry which is preliminary data.</text>
</comment>
<feature type="domain" description="Ion transport" evidence="6">
    <location>
        <begin position="84"/>
        <end position="204"/>
    </location>
</feature>
<evidence type="ECO:0000313" key="7">
    <source>
        <dbReference type="EMBL" id="CAE8591286.1"/>
    </source>
</evidence>
<evidence type="ECO:0000256" key="1">
    <source>
        <dbReference type="ARBA" id="ARBA00004141"/>
    </source>
</evidence>
<dbReference type="Gene3D" id="1.20.120.350">
    <property type="entry name" value="Voltage-gated potassium channels. Chain C"/>
    <property type="match status" value="1"/>
</dbReference>
<name>A0A813DY06_POLGL</name>
<evidence type="ECO:0000256" key="2">
    <source>
        <dbReference type="ARBA" id="ARBA00022692"/>
    </source>
</evidence>
<dbReference type="Proteomes" id="UP000654075">
    <property type="component" value="Unassembled WGS sequence"/>
</dbReference>
<dbReference type="InterPro" id="IPR027359">
    <property type="entry name" value="Volt_channel_dom_sf"/>
</dbReference>
<feature type="non-terminal residue" evidence="7">
    <location>
        <position position="205"/>
    </location>
</feature>
<dbReference type="InterPro" id="IPR005821">
    <property type="entry name" value="Ion_trans_dom"/>
</dbReference>
<dbReference type="GO" id="GO:0005216">
    <property type="term" value="F:monoatomic ion channel activity"/>
    <property type="evidence" value="ECO:0007669"/>
    <property type="project" value="InterPro"/>
</dbReference>
<accession>A0A813DY06</accession>
<dbReference type="AlphaFoldDB" id="A0A813DY06"/>
<evidence type="ECO:0000259" key="6">
    <source>
        <dbReference type="Pfam" id="PF00520"/>
    </source>
</evidence>
<organism evidence="7 8">
    <name type="scientific">Polarella glacialis</name>
    <name type="common">Dinoflagellate</name>
    <dbReference type="NCBI Taxonomy" id="89957"/>
    <lineage>
        <taxon>Eukaryota</taxon>
        <taxon>Sar</taxon>
        <taxon>Alveolata</taxon>
        <taxon>Dinophyceae</taxon>
        <taxon>Suessiales</taxon>
        <taxon>Suessiaceae</taxon>
        <taxon>Polarella</taxon>
    </lineage>
</organism>
<keyword evidence="8" id="KW-1185">Reference proteome</keyword>
<feature type="non-terminal residue" evidence="7">
    <location>
        <position position="1"/>
    </location>
</feature>
<sequence>DAVPTKGARYLHVDVNGVDSDGEADSLDPGARWKRKNSSLPGYDDDPFWDAASDAGMSEIQFTDRTRHLLLSLRLQKAYCVYCAFCCVASAVICVSSFRRIARMSVAGQNVAAHQWESWEAFLEVTIGLAVCVETLSSIWLMGLKAFCKNWLCIFDAFVASLTLLSWTLAAAMKLSLLQAELPMLVLRFLLQPFRLLSTASTLRR</sequence>
<keyword evidence="3 5" id="KW-1133">Transmembrane helix</keyword>
<proteinExistence type="predicted"/>
<evidence type="ECO:0000256" key="3">
    <source>
        <dbReference type="ARBA" id="ARBA00022989"/>
    </source>
</evidence>
<comment type="subcellular location">
    <subcellularLocation>
        <location evidence="1">Membrane</location>
        <topology evidence="1">Multi-pass membrane protein</topology>
    </subcellularLocation>
</comment>
<keyword evidence="2 5" id="KW-0812">Transmembrane</keyword>
<feature type="transmembrane region" description="Helical" evidence="5">
    <location>
        <begin position="121"/>
        <end position="144"/>
    </location>
</feature>
<dbReference type="EMBL" id="CAJNNV010004826">
    <property type="protein sequence ID" value="CAE8591286.1"/>
    <property type="molecule type" value="Genomic_DNA"/>
</dbReference>
<keyword evidence="4 5" id="KW-0472">Membrane</keyword>
<protein>
    <recommendedName>
        <fullName evidence="6">Ion transport domain-containing protein</fullName>
    </recommendedName>
</protein>
<evidence type="ECO:0000256" key="4">
    <source>
        <dbReference type="ARBA" id="ARBA00023136"/>
    </source>
</evidence>
<gene>
    <name evidence="7" type="ORF">PGLA1383_LOCUS9967</name>
</gene>
<feature type="transmembrane region" description="Helical" evidence="5">
    <location>
        <begin position="151"/>
        <end position="173"/>
    </location>
</feature>
<feature type="transmembrane region" description="Helical" evidence="5">
    <location>
        <begin position="79"/>
        <end position="101"/>
    </location>
</feature>